<reference evidence="1 2" key="2">
    <citation type="journal article" date="2017" name="Genome Announc.">
        <title>Draft genome sequence of Aquitalea magnusonii strain H3, a plant growth-promoting bacterium of duckweed Lemna minor.</title>
        <authorList>
            <person name="Ishizawa H."/>
            <person name="Kuroda M."/>
            <person name="Ike M."/>
        </authorList>
    </citation>
    <scope>NUCLEOTIDE SEQUENCE [LARGE SCALE GENOMIC DNA]</scope>
    <source>
        <strain evidence="1 2">H3</strain>
    </source>
</reference>
<evidence type="ECO:0000313" key="2">
    <source>
        <dbReference type="Proteomes" id="UP000198290"/>
    </source>
</evidence>
<name>A0A3G9GK01_9NEIS</name>
<dbReference type="RefSeq" id="WP_167467090.1">
    <property type="nucleotide sequence ID" value="NZ_AP018823.1"/>
</dbReference>
<dbReference type="AlphaFoldDB" id="A0A3G9GK01"/>
<gene>
    <name evidence="1" type="ORF">DLM_2101</name>
</gene>
<dbReference type="EMBL" id="AP018823">
    <property type="protein sequence ID" value="BBF85716.1"/>
    <property type="molecule type" value="Genomic_DNA"/>
</dbReference>
<reference evidence="2" key="3">
    <citation type="journal article" date="2017" name="Plant Physiol. Biochem.">
        <title>Differential oxidative and antioxidative response of duckweed Lemna minor toward plant growth promoting/inhibiting bacteria.</title>
        <authorList>
            <person name="Ishizawa H."/>
            <person name="Kuroda M."/>
            <person name="Morikawa M."/>
            <person name="Ike M."/>
        </authorList>
    </citation>
    <scope>NUCLEOTIDE SEQUENCE [LARGE SCALE GENOMIC DNA]</scope>
    <source>
        <strain evidence="2">H3</strain>
    </source>
</reference>
<protein>
    <submittedName>
        <fullName evidence="1">Uncharacterized protein</fullName>
    </submittedName>
</protein>
<keyword evidence="2" id="KW-1185">Reference proteome</keyword>
<accession>A0A3G9GK01</accession>
<reference evidence="2" key="1">
    <citation type="journal article" date="2017" name="Biotechnol. Biofuels">
        <title>Evaluation of environmental bacterial communities as a factor affecting the growth of duckweed Lemna minor.</title>
        <authorList>
            <person name="Ishizawa H."/>
            <person name="Kuroda M."/>
            <person name="Morikawa M."/>
            <person name="Ike M."/>
        </authorList>
    </citation>
    <scope>NUCLEOTIDE SEQUENCE [LARGE SCALE GENOMIC DNA]</scope>
    <source>
        <strain evidence="2">H3</strain>
    </source>
</reference>
<sequence length="52" mass="6029">MNKENSNFHDWYEALKAYARKKGGSAADVDAWREDYEAGKSVEQAWFDAWGE</sequence>
<dbReference type="Proteomes" id="UP000198290">
    <property type="component" value="Chromosome"/>
</dbReference>
<dbReference type="KEGG" id="amah:DLM_2101"/>
<organism evidence="1 2">
    <name type="scientific">Aquitalea magnusonii</name>
    <dbReference type="NCBI Taxonomy" id="332411"/>
    <lineage>
        <taxon>Bacteria</taxon>
        <taxon>Pseudomonadati</taxon>
        <taxon>Pseudomonadota</taxon>
        <taxon>Betaproteobacteria</taxon>
        <taxon>Neisseriales</taxon>
        <taxon>Chromobacteriaceae</taxon>
        <taxon>Aquitalea</taxon>
    </lineage>
</organism>
<proteinExistence type="predicted"/>
<evidence type="ECO:0000313" key="1">
    <source>
        <dbReference type="EMBL" id="BBF85716.1"/>
    </source>
</evidence>